<evidence type="ECO:0000256" key="10">
    <source>
        <dbReference type="SAM" id="MobiDB-lite"/>
    </source>
</evidence>
<dbReference type="PROSITE" id="PS51465">
    <property type="entry name" value="KAZAL_2"/>
    <property type="match status" value="1"/>
</dbReference>
<dbReference type="GO" id="GO:0005886">
    <property type="term" value="C:plasma membrane"/>
    <property type="evidence" value="ECO:0007669"/>
    <property type="project" value="UniProtKB-SubCell"/>
</dbReference>
<dbReference type="SUPFAM" id="SSF100895">
    <property type="entry name" value="Kazal-type serine protease inhibitors"/>
    <property type="match status" value="1"/>
</dbReference>
<dbReference type="AlphaFoldDB" id="Q8K4K9"/>
<keyword evidence="9" id="KW-0325">Glycoprotein</keyword>
<keyword evidence="7 11" id="KW-0472">Membrane</keyword>
<dbReference type="FunFam" id="1.20.1250.20:FF:000363">
    <property type="entry name" value="Solute carrier organic anion transporter family member"/>
    <property type="match status" value="1"/>
</dbReference>
<dbReference type="CTD" id="74441"/>
<dbReference type="InterPro" id="IPR002350">
    <property type="entry name" value="Kazal_dom"/>
</dbReference>
<keyword evidence="3" id="KW-0813">Transport</keyword>
<dbReference type="FunFam" id="1.20.1250.20:FF:000384">
    <property type="entry name" value="Solute carrier organic anion transporter family member"/>
    <property type="match status" value="1"/>
</dbReference>
<feature type="transmembrane region" description="Helical" evidence="11">
    <location>
        <begin position="647"/>
        <end position="671"/>
    </location>
</feature>
<feature type="compositionally biased region" description="Basic and acidic residues" evidence="10">
    <location>
        <begin position="7"/>
        <end position="25"/>
    </location>
</feature>
<dbReference type="PANTHER" id="PTHR11388">
    <property type="entry name" value="ORGANIC ANION TRANSPORTER"/>
    <property type="match status" value="1"/>
</dbReference>
<dbReference type="UCSC" id="RGD:708431">
    <property type="organism name" value="rat"/>
</dbReference>
<dbReference type="SUPFAM" id="SSF103473">
    <property type="entry name" value="MFS general substrate transporter"/>
    <property type="match status" value="1"/>
</dbReference>
<dbReference type="GO" id="GO:0055085">
    <property type="term" value="P:transmembrane transport"/>
    <property type="evidence" value="ECO:0007669"/>
    <property type="project" value="InterPro"/>
</dbReference>
<dbReference type="RGD" id="708431">
    <property type="gene designation" value="Slco6c1"/>
</dbReference>
<dbReference type="KEGG" id="rno:287006"/>
<keyword evidence="5 11" id="KW-0812">Transmembrane</keyword>
<dbReference type="PANTHER" id="PTHR11388:SF129">
    <property type="entry name" value="SOLUTE CARRIER ORGANIC ANION TRANSPORTER FAMILY MEMBER 6C1"/>
    <property type="match status" value="1"/>
</dbReference>
<evidence type="ECO:0000256" key="3">
    <source>
        <dbReference type="ARBA" id="ARBA00022448"/>
    </source>
</evidence>
<evidence type="ECO:0000256" key="4">
    <source>
        <dbReference type="ARBA" id="ARBA00022475"/>
    </source>
</evidence>
<dbReference type="Pfam" id="PF03137">
    <property type="entry name" value="OATP"/>
    <property type="match status" value="1"/>
</dbReference>
<dbReference type="InterPro" id="IPR036058">
    <property type="entry name" value="Kazal_dom_sf"/>
</dbReference>
<feature type="domain" description="Kazal-like" evidence="12">
    <location>
        <begin position="479"/>
        <end position="534"/>
    </location>
</feature>
<feature type="transmembrane region" description="Helical" evidence="11">
    <location>
        <begin position="89"/>
        <end position="114"/>
    </location>
</feature>
<evidence type="ECO:0000256" key="11">
    <source>
        <dbReference type="SAM" id="Phobius"/>
    </source>
</evidence>
<evidence type="ECO:0000256" key="2">
    <source>
        <dbReference type="ARBA" id="ARBA00009657"/>
    </source>
</evidence>
<feature type="transmembrane region" description="Helical" evidence="11">
    <location>
        <begin position="249"/>
        <end position="270"/>
    </location>
</feature>
<evidence type="ECO:0000259" key="12">
    <source>
        <dbReference type="PROSITE" id="PS51465"/>
    </source>
</evidence>
<sequence>MGQVQNKKPDAKKDDKHNQETEGLKKIDTYLRTIPTVTKKFKGRPQKKRSPTSAELLLDPKYSASKEGPFGLGPLVFPCLQRFNNIDCFMIFFIASVLIHGALFALADMILNLYHSLLTLSKRELYFMDFSGYIVSSLVAIFVAHFGGKGNRTKWIAAACILMAFGSILLGFPFSKYEIMKSGGQRVELCVEENKRRNIHCVTNSNPDRTKCICFFIIGQCLNGIAGMPIYILGKTFILDHVPTRSAGFYLALGHSAHLMGYFLGIFGGMKNLSPPPKEKLSAVDSAKIHLLLQFGWWKTFLFVAAISFSVFLVLLCFPTSLPGAHKLKLAKRKEPPTFDKRLKDQKIQPRFKGFVFAIWYMLRNPLLMTQAMCKVSESFAFHTSLEFLPYHLQTQFSITPQIASMLTGLFVIPGGVIGHFLGGLIVDRLEMTNKNKLKFSLVTSVVSVALFLLIFFVECETTKFAGINEDYDGLGKLGNLTAGCNYHCACTTSLYSSVCGRDEKEYFSPCFAGCSATKVQQNEKTYYNCSCIKEGLTTSDADGHFIDATDGTCNSNCLTLPLFFAFYFSATVFSTMCSTPIILIILQSVPANFSSLGQGVTVAITKFTASVPEPALFGTASSVACKFWDINACGVREKCWIYNKTTLVYVFIGIWVSFKLFTALLNIYAIHIYDYVVKGKISDSKTTHVKASKAQKERRA</sequence>
<dbReference type="InterPro" id="IPR004156">
    <property type="entry name" value="OATP"/>
</dbReference>
<dbReference type="RefSeq" id="NP_775460.1">
    <property type="nucleotide sequence ID" value="NM_173338.1"/>
</dbReference>
<reference evidence="13" key="1">
    <citation type="submission" date="2000-12" db="EMBL/GenBank/DDBJ databases">
        <title>Molecular identification of rat testis-specific transporter TST-2.</title>
        <authorList>
            <person name="Asano N."/>
            <person name="Suzuki T."/>
            <person name="Abe T."/>
        </authorList>
    </citation>
    <scope>NUCLEOTIDE SEQUENCE</scope>
</reference>
<protein>
    <submittedName>
        <fullName evidence="13">Testis-specific transporter TST-2</fullName>
    </submittedName>
</protein>
<feature type="transmembrane region" description="Helical" evidence="11">
    <location>
        <begin position="126"/>
        <end position="147"/>
    </location>
</feature>
<evidence type="ECO:0000256" key="5">
    <source>
        <dbReference type="ARBA" id="ARBA00022692"/>
    </source>
</evidence>
<proteinExistence type="evidence at transcript level"/>
<feature type="transmembrane region" description="Helical" evidence="11">
    <location>
        <begin position="563"/>
        <end position="587"/>
    </location>
</feature>
<feature type="region of interest" description="Disordered" evidence="10">
    <location>
        <begin position="1"/>
        <end position="25"/>
    </location>
</feature>
<feature type="transmembrane region" description="Helical" evidence="11">
    <location>
        <begin position="153"/>
        <end position="172"/>
    </location>
</feature>
<feature type="transmembrane region" description="Helical" evidence="11">
    <location>
        <begin position="301"/>
        <end position="322"/>
    </location>
</feature>
<name>Q8K4K9_RAT</name>
<feature type="transmembrane region" description="Helical" evidence="11">
    <location>
        <begin position="403"/>
        <end position="426"/>
    </location>
</feature>
<dbReference type="OrthoDB" id="5062115at2759"/>
<evidence type="ECO:0000256" key="9">
    <source>
        <dbReference type="ARBA" id="ARBA00023180"/>
    </source>
</evidence>
<accession>Q8K4K9</accession>
<keyword evidence="4" id="KW-1003">Cell membrane</keyword>
<evidence type="ECO:0000256" key="8">
    <source>
        <dbReference type="ARBA" id="ARBA00023157"/>
    </source>
</evidence>
<comment type="similarity">
    <text evidence="2">Belongs to the organo anion transporter (TC 2.A.60) family.</text>
</comment>
<gene>
    <name evidence="14" type="primary">Slco6c1</name>
</gene>
<organism evidence="13">
    <name type="scientific">Rattus norvegicus</name>
    <name type="common">Rat</name>
    <dbReference type="NCBI Taxonomy" id="10116"/>
    <lineage>
        <taxon>Eukaryota</taxon>
        <taxon>Metazoa</taxon>
        <taxon>Chordata</taxon>
        <taxon>Craniata</taxon>
        <taxon>Vertebrata</taxon>
        <taxon>Euteleostomi</taxon>
        <taxon>Mammalia</taxon>
        <taxon>Eutheria</taxon>
        <taxon>Euarchontoglires</taxon>
        <taxon>Glires</taxon>
        <taxon>Rodentia</taxon>
        <taxon>Myomorpha</taxon>
        <taxon>Muroidea</taxon>
        <taxon>Muridae</taxon>
        <taxon>Murinae</taxon>
        <taxon>Rattus</taxon>
    </lineage>
</organism>
<dbReference type="GeneID" id="287006"/>
<comment type="subcellular location">
    <subcellularLocation>
        <location evidence="1">Cell membrane</location>
        <topology evidence="1">Multi-pass membrane protein</topology>
    </subcellularLocation>
</comment>
<evidence type="ECO:0000256" key="6">
    <source>
        <dbReference type="ARBA" id="ARBA00022989"/>
    </source>
</evidence>
<feature type="transmembrane region" description="Helical" evidence="11">
    <location>
        <begin position="438"/>
        <end position="458"/>
    </location>
</feature>
<evidence type="ECO:0000313" key="13">
    <source>
        <dbReference type="EMBL" id="AAN04259.1"/>
    </source>
</evidence>
<dbReference type="AGR" id="RGD:708431"/>
<keyword evidence="8" id="KW-1015">Disulfide bond</keyword>
<keyword evidence="6 11" id="KW-1133">Transmembrane helix</keyword>
<feature type="transmembrane region" description="Helical" evidence="11">
    <location>
        <begin position="213"/>
        <end position="234"/>
    </location>
</feature>
<evidence type="ECO:0000313" key="14">
    <source>
        <dbReference type="RGD" id="708431"/>
    </source>
</evidence>
<dbReference type="EMBL" id="AF326113">
    <property type="protein sequence ID" value="AAN04259.1"/>
    <property type="molecule type" value="mRNA"/>
</dbReference>
<dbReference type="Gene3D" id="1.20.1250.20">
    <property type="entry name" value="MFS general substrate transporter like domains"/>
    <property type="match status" value="2"/>
</dbReference>
<dbReference type="InterPro" id="IPR036259">
    <property type="entry name" value="MFS_trans_sf"/>
</dbReference>
<dbReference type="Pfam" id="PF07648">
    <property type="entry name" value="Kazal_2"/>
    <property type="match status" value="1"/>
</dbReference>
<evidence type="ECO:0000256" key="7">
    <source>
        <dbReference type="ARBA" id="ARBA00023136"/>
    </source>
</evidence>
<evidence type="ECO:0000256" key="1">
    <source>
        <dbReference type="ARBA" id="ARBA00004651"/>
    </source>
</evidence>
<dbReference type="PhylomeDB" id="Q8K4K9"/>